<feature type="non-terminal residue" evidence="1">
    <location>
        <position position="78"/>
    </location>
</feature>
<evidence type="ECO:0000313" key="1">
    <source>
        <dbReference type="EMBL" id="CEK56248.1"/>
    </source>
</evidence>
<sequence length="78" mass="8611">SSYAMFTPSSIASLYPSLNSNVTMNLFSNILKSLQPSDLLTMLTEALTSGDASQQQFLLDALQRLMQQLGKDNMHDLL</sequence>
<accession>A0A0B6YJ47</accession>
<organism evidence="1">
    <name type="scientific">Arion vulgaris</name>
    <dbReference type="NCBI Taxonomy" id="1028688"/>
    <lineage>
        <taxon>Eukaryota</taxon>
        <taxon>Metazoa</taxon>
        <taxon>Spiralia</taxon>
        <taxon>Lophotrochozoa</taxon>
        <taxon>Mollusca</taxon>
        <taxon>Gastropoda</taxon>
        <taxon>Heterobranchia</taxon>
        <taxon>Euthyneura</taxon>
        <taxon>Panpulmonata</taxon>
        <taxon>Eupulmonata</taxon>
        <taxon>Stylommatophora</taxon>
        <taxon>Helicina</taxon>
        <taxon>Arionoidea</taxon>
        <taxon>Arionidae</taxon>
        <taxon>Arion</taxon>
    </lineage>
</organism>
<dbReference type="EMBL" id="HACG01009383">
    <property type="protein sequence ID" value="CEK56248.1"/>
    <property type="molecule type" value="Transcribed_RNA"/>
</dbReference>
<reference evidence="1" key="1">
    <citation type="submission" date="2014-12" db="EMBL/GenBank/DDBJ databases">
        <title>Insight into the proteome of Arion vulgaris.</title>
        <authorList>
            <person name="Aradska J."/>
            <person name="Bulat T."/>
            <person name="Smidak R."/>
            <person name="Sarate P."/>
            <person name="Gangsoo J."/>
            <person name="Sialana F."/>
            <person name="Bilban M."/>
            <person name="Lubec G."/>
        </authorList>
    </citation>
    <scope>NUCLEOTIDE SEQUENCE</scope>
    <source>
        <tissue evidence="1">Skin</tissue>
    </source>
</reference>
<proteinExistence type="predicted"/>
<name>A0A0B6YJ47_9EUPU</name>
<dbReference type="AlphaFoldDB" id="A0A0B6YJ47"/>
<gene>
    <name evidence="1" type="primary">ORF27175</name>
</gene>
<protein>
    <submittedName>
        <fullName evidence="1">Uncharacterized protein</fullName>
    </submittedName>
</protein>
<feature type="non-terminal residue" evidence="1">
    <location>
        <position position="1"/>
    </location>
</feature>